<dbReference type="EMBL" id="UOGL01000099">
    <property type="protein sequence ID" value="VAX37085.1"/>
    <property type="molecule type" value="Genomic_DNA"/>
</dbReference>
<dbReference type="InterPro" id="IPR000683">
    <property type="entry name" value="Gfo/Idh/MocA-like_OxRdtase_N"/>
</dbReference>
<feature type="domain" description="Gfo/Idh/MocA-like oxidoreductase N-terminal" evidence="1">
    <location>
        <begin position="2"/>
        <end position="134"/>
    </location>
</feature>
<dbReference type="Pfam" id="PF01408">
    <property type="entry name" value="GFO_IDH_MocA"/>
    <property type="match status" value="1"/>
</dbReference>
<dbReference type="GO" id="GO:0000166">
    <property type="term" value="F:nucleotide binding"/>
    <property type="evidence" value="ECO:0007669"/>
    <property type="project" value="InterPro"/>
</dbReference>
<evidence type="ECO:0000313" key="2">
    <source>
        <dbReference type="EMBL" id="VAX37085.1"/>
    </source>
</evidence>
<protein>
    <submittedName>
        <fullName evidence="2">Oxidoreductase-like</fullName>
    </submittedName>
</protein>
<dbReference type="SUPFAM" id="SSF55347">
    <property type="entry name" value="Glyceraldehyde-3-phosphate dehydrogenase-like, C-terminal domain"/>
    <property type="match status" value="1"/>
</dbReference>
<evidence type="ECO:0000259" key="1">
    <source>
        <dbReference type="Pfam" id="PF01408"/>
    </source>
</evidence>
<dbReference type="SUPFAM" id="SSF51735">
    <property type="entry name" value="NAD(P)-binding Rossmann-fold domains"/>
    <property type="match status" value="1"/>
</dbReference>
<accession>A0A3B1DXM9</accession>
<dbReference type="Gene3D" id="3.40.50.720">
    <property type="entry name" value="NAD(P)-binding Rossmann-like Domain"/>
    <property type="match status" value="1"/>
</dbReference>
<gene>
    <name evidence="2" type="ORF">MNBD_PLANCTO02-809</name>
</gene>
<reference evidence="2" key="1">
    <citation type="submission" date="2018-06" db="EMBL/GenBank/DDBJ databases">
        <authorList>
            <person name="Zhirakovskaya E."/>
        </authorList>
    </citation>
    <scope>NUCLEOTIDE SEQUENCE</scope>
</reference>
<proteinExistence type="predicted"/>
<sequence length="348" mass="38355">MIRIGIIGLGFMGYTHYSASHNLRGAKVTAIATRNKKKRAGDWTSIQGNFGPRGGHVDLSKVKTYENYHDLLADPDIDVVDICLPTDQHETVVLDAIKAGKNILVEKPISVDLKSANRMVNAAKKAGVQLMVAHVLPFFPEFQFVADAIAKEKYGKLQAAHFRRVIAPPKWSKGMEDYRKLGGWGIDLHIHDNHFICATCGVPQKVFSQGIQREGLVNHIHSNYLFDDVDLAVSSVSGGIAPKEMQFAHGFEMIFEKGMIIYNAGTIAGEWVVDRPLTLIAGNSKPRQPKLKGGSEWYSAFTLELQEMVNSLKSGKKSKLLSGELARDALKLCFAESKSIAGRKLVKV</sequence>
<dbReference type="Gene3D" id="3.30.360.10">
    <property type="entry name" value="Dihydrodipicolinate Reductase, domain 2"/>
    <property type="match status" value="1"/>
</dbReference>
<dbReference type="AlphaFoldDB" id="A0A3B1DXM9"/>
<dbReference type="PANTHER" id="PTHR43377:SF1">
    <property type="entry name" value="BILIVERDIN REDUCTASE A"/>
    <property type="match status" value="1"/>
</dbReference>
<dbReference type="PANTHER" id="PTHR43377">
    <property type="entry name" value="BILIVERDIN REDUCTASE A"/>
    <property type="match status" value="1"/>
</dbReference>
<dbReference type="InterPro" id="IPR051450">
    <property type="entry name" value="Gfo/Idh/MocA_Oxidoreductases"/>
</dbReference>
<name>A0A3B1DXM9_9ZZZZ</name>
<dbReference type="InterPro" id="IPR036291">
    <property type="entry name" value="NAD(P)-bd_dom_sf"/>
</dbReference>
<organism evidence="2">
    <name type="scientific">hydrothermal vent metagenome</name>
    <dbReference type="NCBI Taxonomy" id="652676"/>
    <lineage>
        <taxon>unclassified sequences</taxon>
        <taxon>metagenomes</taxon>
        <taxon>ecological metagenomes</taxon>
    </lineage>
</organism>